<proteinExistence type="predicted"/>
<organism evidence="2 3">
    <name type="scientific">Malassezia psittaci</name>
    <dbReference type="NCBI Taxonomy" id="1821823"/>
    <lineage>
        <taxon>Eukaryota</taxon>
        <taxon>Fungi</taxon>
        <taxon>Dikarya</taxon>
        <taxon>Basidiomycota</taxon>
        <taxon>Ustilaginomycotina</taxon>
        <taxon>Malasseziomycetes</taxon>
        <taxon>Malasseziales</taxon>
        <taxon>Malasseziaceae</taxon>
        <taxon>Malassezia</taxon>
    </lineage>
</organism>
<evidence type="ECO:0000313" key="2">
    <source>
        <dbReference type="EMBL" id="WFD41718.1"/>
    </source>
</evidence>
<dbReference type="InterPro" id="IPR005024">
    <property type="entry name" value="Snf7_fam"/>
</dbReference>
<keyword evidence="3" id="KW-1185">Reference proteome</keyword>
<dbReference type="EMBL" id="CP118375">
    <property type="protein sequence ID" value="WFD41718.1"/>
    <property type="molecule type" value="Genomic_DNA"/>
</dbReference>
<dbReference type="PANTHER" id="PTHR10476">
    <property type="entry name" value="CHARGED MULTIVESICULAR BODY PROTEIN"/>
    <property type="match status" value="1"/>
</dbReference>
<dbReference type="Gene3D" id="6.10.140.1230">
    <property type="match status" value="1"/>
</dbReference>
<evidence type="ECO:0000256" key="1">
    <source>
        <dbReference type="SAM" id="MobiDB-lite"/>
    </source>
</evidence>
<dbReference type="Pfam" id="PF03357">
    <property type="entry name" value="Snf7"/>
    <property type="match status" value="1"/>
</dbReference>
<accession>A0AAF0F334</accession>
<evidence type="ECO:0000313" key="3">
    <source>
        <dbReference type="Proteomes" id="UP001214628"/>
    </source>
</evidence>
<feature type="region of interest" description="Disordered" evidence="1">
    <location>
        <begin position="50"/>
        <end position="108"/>
    </location>
</feature>
<name>A0AAF0F334_9BASI</name>
<reference evidence="2" key="1">
    <citation type="submission" date="2023-02" db="EMBL/GenBank/DDBJ databases">
        <title>Mating type loci evolution in Malassezia.</title>
        <authorList>
            <person name="Coelho M.A."/>
        </authorList>
    </citation>
    <scope>NUCLEOTIDE SEQUENCE</scope>
    <source>
        <strain evidence="2">CBS 14136</strain>
    </source>
</reference>
<gene>
    <name evidence="2" type="primary">VPS24_2</name>
    <name evidence="2" type="ORF">MPSI1_000354</name>
</gene>
<dbReference type="Proteomes" id="UP001214628">
    <property type="component" value="Chromosome 1"/>
</dbReference>
<dbReference type="GO" id="GO:0007034">
    <property type="term" value="P:vacuolar transport"/>
    <property type="evidence" value="ECO:0007669"/>
    <property type="project" value="InterPro"/>
</dbReference>
<protein>
    <submittedName>
        <fullName evidence="2">Vacuolar protein-sorting-associated protein 24</fullName>
    </submittedName>
</protein>
<feature type="compositionally biased region" description="Acidic residues" evidence="1">
    <location>
        <begin position="59"/>
        <end position="70"/>
    </location>
</feature>
<dbReference type="AlphaFoldDB" id="A0AAF0F334"/>
<feature type="compositionally biased region" description="Polar residues" evidence="1">
    <location>
        <begin position="88"/>
        <end position="101"/>
    </location>
</feature>
<sequence length="124" mass="13789">MSKVTGTLQKSTEIMKLSNNLIRLPQISQSMREMESELMKAGILEEMMNDTLDSSALGEDPEELEEEAQGEVDSVLHELTDGKLGQARSVTELPQPTPSQDTKTENTEDLNLMQAQLDRLLQGQ</sequence>